<dbReference type="InterPro" id="IPR001173">
    <property type="entry name" value="Glyco_trans_2-like"/>
</dbReference>
<accession>A0A1F4S897</accession>
<dbReference type="SUPFAM" id="SSF53448">
    <property type="entry name" value="Nucleotide-diphospho-sugar transferases"/>
    <property type="match status" value="1"/>
</dbReference>
<reference evidence="2 3" key="1">
    <citation type="journal article" date="2016" name="Nat. Commun.">
        <title>Thousands of microbial genomes shed light on interconnected biogeochemical processes in an aquifer system.</title>
        <authorList>
            <person name="Anantharaman K."/>
            <person name="Brown C.T."/>
            <person name="Hug L.A."/>
            <person name="Sharon I."/>
            <person name="Castelle C.J."/>
            <person name="Probst A.J."/>
            <person name="Thomas B.C."/>
            <person name="Singh A."/>
            <person name="Wilkins M.J."/>
            <person name="Karaoz U."/>
            <person name="Brodie E.L."/>
            <person name="Williams K.H."/>
            <person name="Hubbard S.S."/>
            <person name="Banfield J.F."/>
        </authorList>
    </citation>
    <scope>NUCLEOTIDE SEQUENCE [LARGE SCALE GENOMIC DNA]</scope>
</reference>
<organism evidence="2 3">
    <name type="scientific">candidate division WOR-1 bacterium RIFOXYB2_FULL_36_35</name>
    <dbReference type="NCBI Taxonomy" id="1802578"/>
    <lineage>
        <taxon>Bacteria</taxon>
        <taxon>Bacillati</taxon>
        <taxon>Saganbacteria</taxon>
    </lineage>
</organism>
<dbReference type="PANTHER" id="PTHR22916:SF3">
    <property type="entry name" value="UDP-GLCNAC:BETAGAL BETA-1,3-N-ACETYLGLUCOSAMINYLTRANSFERASE-LIKE PROTEIN 1"/>
    <property type="match status" value="1"/>
</dbReference>
<gene>
    <name evidence="2" type="ORF">A2290_03600</name>
</gene>
<feature type="domain" description="Glycosyltransferase 2-like" evidence="1">
    <location>
        <begin position="7"/>
        <end position="130"/>
    </location>
</feature>
<dbReference type="InterPro" id="IPR029044">
    <property type="entry name" value="Nucleotide-diphossugar_trans"/>
</dbReference>
<name>A0A1F4S897_UNCSA</name>
<dbReference type="Proteomes" id="UP000177905">
    <property type="component" value="Unassembled WGS sequence"/>
</dbReference>
<dbReference type="AlphaFoldDB" id="A0A1F4S897"/>
<dbReference type="GO" id="GO:0016758">
    <property type="term" value="F:hexosyltransferase activity"/>
    <property type="evidence" value="ECO:0007669"/>
    <property type="project" value="UniProtKB-ARBA"/>
</dbReference>
<dbReference type="Gene3D" id="3.90.550.10">
    <property type="entry name" value="Spore Coat Polysaccharide Biosynthesis Protein SpsA, Chain A"/>
    <property type="match status" value="1"/>
</dbReference>
<comment type="caution">
    <text evidence="2">The sequence shown here is derived from an EMBL/GenBank/DDBJ whole genome shotgun (WGS) entry which is preliminary data.</text>
</comment>
<dbReference type="EMBL" id="MEUA01000005">
    <property type="protein sequence ID" value="OGC16668.1"/>
    <property type="molecule type" value="Genomic_DNA"/>
</dbReference>
<dbReference type="Pfam" id="PF00535">
    <property type="entry name" value="Glycos_transf_2"/>
    <property type="match status" value="1"/>
</dbReference>
<protein>
    <recommendedName>
        <fullName evidence="1">Glycosyltransferase 2-like domain-containing protein</fullName>
    </recommendedName>
</protein>
<evidence type="ECO:0000313" key="3">
    <source>
        <dbReference type="Proteomes" id="UP000177905"/>
    </source>
</evidence>
<dbReference type="PANTHER" id="PTHR22916">
    <property type="entry name" value="GLYCOSYLTRANSFERASE"/>
    <property type="match status" value="1"/>
</dbReference>
<evidence type="ECO:0000259" key="1">
    <source>
        <dbReference type="Pfam" id="PF00535"/>
    </source>
</evidence>
<evidence type="ECO:0000313" key="2">
    <source>
        <dbReference type="EMBL" id="OGC16668.1"/>
    </source>
</evidence>
<proteinExistence type="predicted"/>
<sequence>MSEIDASIIITNYNYENYIERAVNSAISQAYDLNLMEVIVVDDGSTDKSLELLKKHSKHINLIHQEHKGLSSAINIAIKNSKGKYIMRLDADDVLDDKALYETVPLLDKNNQIGYVYFDYAIVYEKSDKQVRISLEDFNLFKMVGTNILIRKECFEKIGYYEDMYFEEYDLYFRLFKKYKGLYVNKSLFKYYKHGKSLTDKEKEWKNGLKQLINKYGPAILGNVKKQFPQYSFPFDIEWIYEKN</sequence>